<comment type="caution">
    <text evidence="1">The sequence shown here is derived from an EMBL/GenBank/DDBJ whole genome shotgun (WGS) entry which is preliminary data.</text>
</comment>
<proteinExistence type="predicted"/>
<protein>
    <recommendedName>
        <fullName evidence="3">Lipoprotein</fullName>
    </recommendedName>
</protein>
<dbReference type="InterPro" id="IPR016875">
    <property type="entry name" value="UCP028200"/>
</dbReference>
<organism evidence="1 2">
    <name type="scientific">Sinobacterium norvegicum</name>
    <dbReference type="NCBI Taxonomy" id="1641715"/>
    <lineage>
        <taxon>Bacteria</taxon>
        <taxon>Pseudomonadati</taxon>
        <taxon>Pseudomonadota</taxon>
        <taxon>Gammaproteobacteria</taxon>
        <taxon>Cellvibrionales</taxon>
        <taxon>Spongiibacteraceae</taxon>
        <taxon>Sinobacterium</taxon>
    </lineage>
</organism>
<evidence type="ECO:0000313" key="2">
    <source>
        <dbReference type="Proteomes" id="UP000838100"/>
    </source>
</evidence>
<keyword evidence="2" id="KW-1185">Reference proteome</keyword>
<dbReference type="PROSITE" id="PS51257">
    <property type="entry name" value="PROKAR_LIPOPROTEIN"/>
    <property type="match status" value="1"/>
</dbReference>
<reference evidence="1" key="1">
    <citation type="submission" date="2021-12" db="EMBL/GenBank/DDBJ databases">
        <authorList>
            <person name="Rodrigo-Torres L."/>
            <person name="Arahal R. D."/>
            <person name="Lucena T."/>
        </authorList>
    </citation>
    <scope>NUCLEOTIDE SEQUENCE</scope>
    <source>
        <strain evidence="1">CECT 8267</strain>
    </source>
</reference>
<name>A0ABM9AAI9_9GAMM</name>
<dbReference type="RefSeq" id="WP_237442911.1">
    <property type="nucleotide sequence ID" value="NZ_CAKLPX010000001.1"/>
</dbReference>
<gene>
    <name evidence="1" type="ORF">SIN8267_00317</name>
</gene>
<evidence type="ECO:0008006" key="3">
    <source>
        <dbReference type="Google" id="ProtNLM"/>
    </source>
</evidence>
<dbReference type="Proteomes" id="UP000838100">
    <property type="component" value="Unassembled WGS sequence"/>
</dbReference>
<dbReference type="Pfam" id="PF19795">
    <property type="entry name" value="DUF6279"/>
    <property type="match status" value="1"/>
</dbReference>
<sequence>MTNSRARLWLLICTLMIVLSGCTTKFTYRFLDWMVAWSVDDYIDWDKSQQRQFDAMVDRQLLWHQRTQLPRYGQLLRQLQQDNQQPLNREDAEQRLLQMGVMVKDLLLHISPDAAILLASLSDQQVTELLANIDAKTAESEAKYSHSTKKQLDQERVKEANKAAKRLMGRLSEPQRALIDRWNQQLQPTWSEWIASRTYWRDQFAVVLKQRQQPGFEQKILRLFTQSQDDWSAEYAAIIEANTNAGIDLIIALQASASDKQLKHIDRQLGAWAKAFEELAASAADDG</sequence>
<evidence type="ECO:0000313" key="1">
    <source>
        <dbReference type="EMBL" id="CAH0990225.1"/>
    </source>
</evidence>
<dbReference type="EMBL" id="CAKLPX010000001">
    <property type="protein sequence ID" value="CAH0990225.1"/>
    <property type="molecule type" value="Genomic_DNA"/>
</dbReference>
<accession>A0ABM9AAI9</accession>
<dbReference type="PIRSF" id="PIRSF028200">
    <property type="entry name" value="UCP028200"/>
    <property type="match status" value="1"/>
</dbReference>